<dbReference type="PRINTS" id="PR00633">
    <property type="entry name" value="RCCNDNSATION"/>
</dbReference>
<dbReference type="PANTHER" id="PTHR46207">
    <property type="entry name" value="PROTEIN RCC2"/>
    <property type="match status" value="1"/>
</dbReference>
<dbReference type="GeneID" id="108733017"/>
<feature type="compositionally biased region" description="Acidic residues" evidence="3">
    <location>
        <begin position="24"/>
        <end position="36"/>
    </location>
</feature>
<dbReference type="GO" id="GO:0016020">
    <property type="term" value="C:membrane"/>
    <property type="evidence" value="ECO:0007669"/>
    <property type="project" value="TreeGrafter"/>
</dbReference>
<dbReference type="InterPro" id="IPR058923">
    <property type="entry name" value="RCC1-like_dom"/>
</dbReference>
<dbReference type="RefSeq" id="XP_018319539.1">
    <property type="nucleotide sequence ID" value="XM_018464037.1"/>
</dbReference>
<feature type="compositionally biased region" description="Basic residues" evidence="3">
    <location>
        <begin position="1"/>
        <end position="19"/>
    </location>
</feature>
<dbReference type="KEGG" id="apln:108733017"/>
<dbReference type="PROSITE" id="PS00626">
    <property type="entry name" value="RCC1_2"/>
    <property type="match status" value="2"/>
</dbReference>
<protein>
    <submittedName>
        <fullName evidence="6">Protein RCC2 homolog</fullName>
    </submittedName>
</protein>
<dbReference type="FunCoup" id="A0A1W4W604">
    <property type="interactions" value="1934"/>
</dbReference>
<dbReference type="OrthoDB" id="297375at2759"/>
<feature type="domain" description="RCC1-like" evidence="4">
    <location>
        <begin position="106"/>
        <end position="460"/>
    </location>
</feature>
<proteinExistence type="predicted"/>
<evidence type="ECO:0000256" key="1">
    <source>
        <dbReference type="ARBA" id="ARBA00022737"/>
    </source>
</evidence>
<dbReference type="Pfam" id="PF25390">
    <property type="entry name" value="WD40_RLD"/>
    <property type="match status" value="1"/>
</dbReference>
<dbReference type="InterPro" id="IPR028641">
    <property type="entry name" value="RCC2"/>
</dbReference>
<dbReference type="PANTHER" id="PTHR46207:SF1">
    <property type="entry name" value="PROTEIN RCC2"/>
    <property type="match status" value="1"/>
</dbReference>
<dbReference type="STRING" id="224129.A0A1W4W604"/>
<evidence type="ECO:0000313" key="6">
    <source>
        <dbReference type="RefSeq" id="XP_018319539.1"/>
    </source>
</evidence>
<dbReference type="InParanoid" id="A0A1W4W604"/>
<dbReference type="InterPro" id="IPR009091">
    <property type="entry name" value="RCC1/BLIP-II"/>
</dbReference>
<feature type="repeat" description="RCC1" evidence="2">
    <location>
        <begin position="313"/>
        <end position="366"/>
    </location>
</feature>
<feature type="repeat" description="RCC1" evidence="2">
    <location>
        <begin position="237"/>
        <end position="312"/>
    </location>
</feature>
<feature type="repeat" description="RCC1" evidence="2">
    <location>
        <begin position="133"/>
        <end position="184"/>
    </location>
</feature>
<evidence type="ECO:0000313" key="5">
    <source>
        <dbReference type="Proteomes" id="UP000192223"/>
    </source>
</evidence>
<dbReference type="SUPFAM" id="SSF50985">
    <property type="entry name" value="RCC1/BLIP-II"/>
    <property type="match status" value="1"/>
</dbReference>
<accession>A0A1W4W604</accession>
<feature type="repeat" description="RCC1" evidence="2">
    <location>
        <begin position="412"/>
        <end position="465"/>
    </location>
</feature>
<feature type="region of interest" description="Disordered" evidence="3">
    <location>
        <begin position="1"/>
        <end position="36"/>
    </location>
</feature>
<reference evidence="6" key="1">
    <citation type="submission" date="2025-08" db="UniProtKB">
        <authorList>
            <consortium name="RefSeq"/>
        </authorList>
    </citation>
    <scope>IDENTIFICATION</scope>
    <source>
        <tissue evidence="6">Entire body</tissue>
    </source>
</reference>
<dbReference type="InterPro" id="IPR000408">
    <property type="entry name" value="Reg_chr_condens"/>
</dbReference>
<dbReference type="PROSITE" id="PS50012">
    <property type="entry name" value="RCC1_3"/>
    <property type="match status" value="5"/>
</dbReference>
<dbReference type="Proteomes" id="UP000192223">
    <property type="component" value="Unplaced"/>
</dbReference>
<evidence type="ECO:0000256" key="2">
    <source>
        <dbReference type="PROSITE-ProRule" id="PRU00235"/>
    </source>
</evidence>
<gene>
    <name evidence="6" type="primary">LOC108733017</name>
</gene>
<sequence length="484" mass="52732">MSSKRKRAPAKRSNVKRGKKKEESDFDSDLTDDSENDCNQQDEILIAGHGDILDDAAPPLPEELLKTLIKPAGQMIIFGLTNWELTGRREKANKIGKGQDGTLFSPHRFTDLRVRLVVSGCVSAHTVIVREDGKPMTFGRNQYGQLGINNTTTTDVPVLVEALKDMNIIGAACGRNHTLFLTDTGTVYACGDNRSGQCGVGNAQATILTPTRINYRGAPIVKVGCGADFSVILDIKGGLHTFGLPEYGQLGHNTDGKYFKTSTRLCFHYETSPKRIVLYIEKSKDGHVSPVDVSEIVDFSCGQNHTVAIDSKKRAFSWGFGGFGRLGHAEPKDEYVPRLIKYFDSQSRGLRSVTCGSTFSLAVTDIGGLFLFGQNKRSGEANMYPKPVQDLTGWNIHCMAAGQTSTIIAADDSIIAWGASPTYGELGLGTFQKSSSTPKEVSRLNGIKVLGLTMGLSHTILIAQNNTDEQKQKLESFELFEPKA</sequence>
<organism evidence="5 6">
    <name type="scientific">Agrilus planipennis</name>
    <name type="common">Emerald ash borer</name>
    <name type="synonym">Agrilus marcopoli</name>
    <dbReference type="NCBI Taxonomy" id="224129"/>
    <lineage>
        <taxon>Eukaryota</taxon>
        <taxon>Metazoa</taxon>
        <taxon>Ecdysozoa</taxon>
        <taxon>Arthropoda</taxon>
        <taxon>Hexapoda</taxon>
        <taxon>Insecta</taxon>
        <taxon>Pterygota</taxon>
        <taxon>Neoptera</taxon>
        <taxon>Endopterygota</taxon>
        <taxon>Coleoptera</taxon>
        <taxon>Polyphaga</taxon>
        <taxon>Elateriformia</taxon>
        <taxon>Buprestoidea</taxon>
        <taxon>Buprestidae</taxon>
        <taxon>Agrilinae</taxon>
        <taxon>Agrilus</taxon>
    </lineage>
</organism>
<dbReference type="AlphaFoldDB" id="A0A1W4W604"/>
<keyword evidence="1" id="KW-0677">Repeat</keyword>
<keyword evidence="5" id="KW-1185">Reference proteome</keyword>
<dbReference type="Gene3D" id="2.130.10.30">
    <property type="entry name" value="Regulator of chromosome condensation 1/beta-lactamase-inhibitor protein II"/>
    <property type="match status" value="2"/>
</dbReference>
<dbReference type="GO" id="GO:0031267">
    <property type="term" value="F:small GTPase binding"/>
    <property type="evidence" value="ECO:0007669"/>
    <property type="project" value="TreeGrafter"/>
</dbReference>
<name>A0A1W4W604_AGRPL</name>
<evidence type="ECO:0000256" key="3">
    <source>
        <dbReference type="SAM" id="MobiDB-lite"/>
    </source>
</evidence>
<feature type="repeat" description="RCC1" evidence="2">
    <location>
        <begin position="185"/>
        <end position="236"/>
    </location>
</feature>
<evidence type="ECO:0000259" key="4">
    <source>
        <dbReference type="Pfam" id="PF25390"/>
    </source>
</evidence>